<feature type="compositionally biased region" description="Polar residues" evidence="1">
    <location>
        <begin position="246"/>
        <end position="263"/>
    </location>
</feature>
<keyword evidence="2" id="KW-0812">Transmembrane</keyword>
<sequence>MKGLFGLLILVCLERRALAQDCNDIDCNPGCFVAQERDLTLAISQETNDGTCLNLINSTGITSRSVNLKATDTAINRHDGLILCGIMDSTCNIPSDIVSYSCEDNSVVQLVCNLERISPTNCDTGIQDPPFFRLKLVVRCCMRRNMKNCYREQNRCVGVAVDDSQTLATGWPPNCETPSGTPSEPLSETPSGTAGGTDKEGESSASTSSTVTIVASVLGCLIVLILAALLALQLIRIFRKRKYHQHTISGRTESSDTTSQNTYAHGPPLPGEPAPYECAVVNGSGAKDLPLHQQQPSPYETATVTNGVYSLLEPPDEIQSRGQPGGNRTDTTVDQHIYEDADRYVSSPECGIVNADYEVSLKSARDPNKSPPPATDGDDYADPDDALFDDEEYETRPKTIKSAGGGNNKAPISTQYQPSDENDYSVPSDAIFEETDNQESDDEILNPLYHELGKNVKQVKPNNDPSRTGVASEKAATVESTMYEPAVSAPRPSTAHSHMEPDTNTTSHVETETTSSVPDKEPQSLKPDPPHSDIPSPLTDNKEDHHTEKGPPN</sequence>
<feature type="compositionally biased region" description="Acidic residues" evidence="1">
    <location>
        <begin position="431"/>
        <end position="444"/>
    </location>
</feature>
<accession>A0AA35TS85</accession>
<feature type="region of interest" description="Disordered" evidence="1">
    <location>
        <begin position="170"/>
        <end position="206"/>
    </location>
</feature>
<feature type="region of interest" description="Disordered" evidence="1">
    <location>
        <begin position="246"/>
        <end position="265"/>
    </location>
</feature>
<keyword evidence="2" id="KW-1133">Transmembrane helix</keyword>
<keyword evidence="2" id="KW-0472">Membrane</keyword>
<protein>
    <submittedName>
        <fullName evidence="4">Uncharacterized protein</fullName>
    </submittedName>
</protein>
<evidence type="ECO:0000256" key="2">
    <source>
        <dbReference type="SAM" id="Phobius"/>
    </source>
</evidence>
<dbReference type="EMBL" id="CASHTH010004061">
    <property type="protein sequence ID" value="CAI8053027.1"/>
    <property type="molecule type" value="Genomic_DNA"/>
</dbReference>
<proteinExistence type="predicted"/>
<feature type="compositionally biased region" description="Polar residues" evidence="1">
    <location>
        <begin position="176"/>
        <end position="192"/>
    </location>
</feature>
<evidence type="ECO:0000313" key="4">
    <source>
        <dbReference type="EMBL" id="CAI8053027.1"/>
    </source>
</evidence>
<feature type="compositionally biased region" description="Low complexity" evidence="1">
    <location>
        <begin position="503"/>
        <end position="517"/>
    </location>
</feature>
<dbReference type="AlphaFoldDB" id="A0AA35TS85"/>
<feature type="compositionally biased region" description="Basic and acidic residues" evidence="1">
    <location>
        <begin position="518"/>
        <end position="531"/>
    </location>
</feature>
<organism evidence="4 5">
    <name type="scientific">Geodia barretti</name>
    <name type="common">Barrett's horny sponge</name>
    <dbReference type="NCBI Taxonomy" id="519541"/>
    <lineage>
        <taxon>Eukaryota</taxon>
        <taxon>Metazoa</taxon>
        <taxon>Porifera</taxon>
        <taxon>Demospongiae</taxon>
        <taxon>Heteroscleromorpha</taxon>
        <taxon>Tetractinellida</taxon>
        <taxon>Astrophorina</taxon>
        <taxon>Geodiidae</taxon>
        <taxon>Geodia</taxon>
    </lineage>
</organism>
<feature type="transmembrane region" description="Helical" evidence="2">
    <location>
        <begin position="213"/>
        <end position="235"/>
    </location>
</feature>
<keyword evidence="5" id="KW-1185">Reference proteome</keyword>
<feature type="compositionally biased region" description="Acidic residues" evidence="1">
    <location>
        <begin position="376"/>
        <end position="393"/>
    </location>
</feature>
<comment type="caution">
    <text evidence="4">The sequence shown here is derived from an EMBL/GenBank/DDBJ whole genome shotgun (WGS) entry which is preliminary data.</text>
</comment>
<feature type="chain" id="PRO_5041219921" evidence="3">
    <location>
        <begin position="20"/>
        <end position="553"/>
    </location>
</feature>
<keyword evidence="3" id="KW-0732">Signal</keyword>
<feature type="region of interest" description="Disordered" evidence="1">
    <location>
        <begin position="362"/>
        <end position="553"/>
    </location>
</feature>
<name>A0AA35TS85_GEOBA</name>
<feature type="compositionally biased region" description="Polar residues" evidence="1">
    <location>
        <begin position="410"/>
        <end position="419"/>
    </location>
</feature>
<reference evidence="4" key="1">
    <citation type="submission" date="2023-03" db="EMBL/GenBank/DDBJ databases">
        <authorList>
            <person name="Steffen K."/>
            <person name="Cardenas P."/>
        </authorList>
    </citation>
    <scope>NUCLEOTIDE SEQUENCE</scope>
</reference>
<evidence type="ECO:0000256" key="3">
    <source>
        <dbReference type="SAM" id="SignalP"/>
    </source>
</evidence>
<evidence type="ECO:0000313" key="5">
    <source>
        <dbReference type="Proteomes" id="UP001174909"/>
    </source>
</evidence>
<feature type="signal peptide" evidence="3">
    <location>
        <begin position="1"/>
        <end position="19"/>
    </location>
</feature>
<dbReference type="Proteomes" id="UP001174909">
    <property type="component" value="Unassembled WGS sequence"/>
</dbReference>
<feature type="compositionally biased region" description="Basic and acidic residues" evidence="1">
    <location>
        <begin position="540"/>
        <end position="553"/>
    </location>
</feature>
<evidence type="ECO:0000256" key="1">
    <source>
        <dbReference type="SAM" id="MobiDB-lite"/>
    </source>
</evidence>
<gene>
    <name evidence="4" type="ORF">GBAR_LOCUS29004</name>
</gene>